<dbReference type="SUPFAM" id="SSF50475">
    <property type="entry name" value="FMN-binding split barrel"/>
    <property type="match status" value="1"/>
</dbReference>
<dbReference type="InterPro" id="IPR024747">
    <property type="entry name" value="Pyridox_Oxase-rel"/>
</dbReference>
<evidence type="ECO:0000313" key="2">
    <source>
        <dbReference type="Proteomes" id="UP000266975"/>
    </source>
</evidence>
<dbReference type="InterPro" id="IPR012349">
    <property type="entry name" value="Split_barrel_FMN-bd"/>
</dbReference>
<organism evidence="1 2">
    <name type="scientific">Corynebacterium alimapuense</name>
    <dbReference type="NCBI Taxonomy" id="1576874"/>
    <lineage>
        <taxon>Bacteria</taxon>
        <taxon>Bacillati</taxon>
        <taxon>Actinomycetota</taxon>
        <taxon>Actinomycetes</taxon>
        <taxon>Mycobacteriales</taxon>
        <taxon>Corynebacteriaceae</taxon>
        <taxon>Corynebacterium</taxon>
    </lineage>
</organism>
<comment type="caution">
    <text evidence="1">The sequence shown here is derived from an EMBL/GenBank/DDBJ whole genome shotgun (WGS) entry which is preliminary data.</text>
</comment>
<sequence length="140" mass="15680">MTLNEEVFRSLSAEQSLARLAGVQPGRIVVRRSEEIDIFPVNFVIDEGSIYFRTAEGSKLFTISLNQDVLFEGDGVVDGTAWSVIIRGNARVLSDSKEISYADSLNLKPWAPTLKYNWVCVSADDISGREFDIAEEPERY</sequence>
<protein>
    <submittedName>
        <fullName evidence="1">Pyridoxamine 5-phosphate oxidase</fullName>
    </submittedName>
</protein>
<dbReference type="RefSeq" id="WP_123047757.1">
    <property type="nucleotide sequence ID" value="NZ_PTJO01000003.1"/>
</dbReference>
<reference evidence="1 2" key="1">
    <citation type="submission" date="2018-02" db="EMBL/GenBank/DDBJ databases">
        <title>Corynebacterium alimpuense sp. nov., a marine obligate actinomycete isolated from sediments of Valparaiso bay, Chile.</title>
        <authorList>
            <person name="Claverias F."/>
            <person name="Gonzales-Siles L."/>
            <person name="Salva-Serra F."/>
            <person name="Inganaes E."/>
            <person name="Molin K."/>
            <person name="Cumsille A."/>
            <person name="Undabarrena A."/>
            <person name="Couve E."/>
            <person name="Moore E.R.B."/>
            <person name="Gomila M."/>
            <person name="Camara B."/>
        </authorList>
    </citation>
    <scope>NUCLEOTIDE SEQUENCE [LARGE SCALE GENOMIC DNA]</scope>
    <source>
        <strain evidence="1 2">CCUG 69366</strain>
    </source>
</reference>
<accession>A0A3M8K916</accession>
<dbReference type="OrthoDB" id="7062584at2"/>
<evidence type="ECO:0000313" key="1">
    <source>
        <dbReference type="EMBL" id="RNE49711.1"/>
    </source>
</evidence>
<gene>
    <name evidence="1" type="ORF">C5L39_05105</name>
</gene>
<proteinExistence type="predicted"/>
<keyword evidence="2" id="KW-1185">Reference proteome</keyword>
<dbReference type="Gene3D" id="2.30.110.10">
    <property type="entry name" value="Electron Transport, Fmn-binding Protein, Chain A"/>
    <property type="match status" value="1"/>
</dbReference>
<dbReference type="Proteomes" id="UP000266975">
    <property type="component" value="Unassembled WGS sequence"/>
</dbReference>
<dbReference type="EMBL" id="PTJO01000003">
    <property type="protein sequence ID" value="RNE49711.1"/>
    <property type="molecule type" value="Genomic_DNA"/>
</dbReference>
<dbReference type="AlphaFoldDB" id="A0A3M8K916"/>
<name>A0A3M8K916_9CORY</name>
<dbReference type="Pfam" id="PF12900">
    <property type="entry name" value="Pyridox_ox_2"/>
    <property type="match status" value="1"/>
</dbReference>